<dbReference type="Pfam" id="PF13614">
    <property type="entry name" value="AAA_31"/>
    <property type="match status" value="1"/>
</dbReference>
<evidence type="ECO:0000313" key="3">
    <source>
        <dbReference type="Proteomes" id="UP000095333"/>
    </source>
</evidence>
<dbReference type="EMBL" id="CYZI01000030">
    <property type="protein sequence ID" value="CUP12305.1"/>
    <property type="molecule type" value="Genomic_DNA"/>
</dbReference>
<protein>
    <submittedName>
        <fullName evidence="2">Chromosome partitioning ATPase</fullName>
    </submittedName>
</protein>
<sequence length="377" mass="43489">MKIISLFNNKGGVGKSTLAFHIGYTLAEMGHRTLFIDLDPQCNLTICCMNEERLHRIWEEEDPFIDDFEDAFVKNPDITNTPRSIHFLLKPAEDGLSDLKNTPPVLNLDKNLDLIPGRLSVHKYENKIAERWNGAYQGDNLSIRTITNIRNICENYTELNGYEYIIIDTSPSLGILNKVIISIVDGFIIPAQPDMFSLYGIRNIGNSLDIWQKDFNTIYTLISSDKRRKFPRKFVQFLGYTIYNCKKYGKTRGESGNEYDLAQAHYQYVHRIPEVILEFIKENNRENLSQENISNPIGGKSIMHSHNTFPAMAQALNCPMWRIPEKWAELSENSPEYIGFLVENGFDYNRGNNGKLRELKRAYITFVEDLITRINTL</sequence>
<feature type="domain" description="AAA" evidence="1">
    <location>
        <begin position="1"/>
        <end position="217"/>
    </location>
</feature>
<dbReference type="InterPro" id="IPR025669">
    <property type="entry name" value="AAA_dom"/>
</dbReference>
<evidence type="ECO:0000259" key="1">
    <source>
        <dbReference type="Pfam" id="PF13614"/>
    </source>
</evidence>
<dbReference type="InterPro" id="IPR050678">
    <property type="entry name" value="DNA_Partitioning_ATPase"/>
</dbReference>
<dbReference type="PANTHER" id="PTHR13696:SF99">
    <property type="entry name" value="COBYRINIC ACID AC-DIAMIDE SYNTHASE"/>
    <property type="match status" value="1"/>
</dbReference>
<dbReference type="InterPro" id="IPR027417">
    <property type="entry name" value="P-loop_NTPase"/>
</dbReference>
<dbReference type="CDD" id="cd02042">
    <property type="entry name" value="ParAB_family"/>
    <property type="match status" value="1"/>
</dbReference>
<accession>A0A174KRW6</accession>
<name>A0A174KRW6_PHOVU</name>
<dbReference type="RefSeq" id="WP_057250740.1">
    <property type="nucleotide sequence ID" value="NZ_CYZI01000030.1"/>
</dbReference>
<dbReference type="Proteomes" id="UP000095333">
    <property type="component" value="Unassembled WGS sequence"/>
</dbReference>
<dbReference type="SUPFAM" id="SSF52540">
    <property type="entry name" value="P-loop containing nucleoside triphosphate hydrolases"/>
    <property type="match status" value="1"/>
</dbReference>
<gene>
    <name evidence="2" type="primary">soj_5</name>
    <name evidence="2" type="ORF">ERS852457_03498</name>
</gene>
<proteinExistence type="predicted"/>
<reference evidence="2 3" key="1">
    <citation type="submission" date="2015-09" db="EMBL/GenBank/DDBJ databases">
        <authorList>
            <consortium name="Pathogen Informatics"/>
        </authorList>
    </citation>
    <scope>NUCLEOTIDE SEQUENCE [LARGE SCALE GENOMIC DNA]</scope>
    <source>
        <strain evidence="2 3">2789STDY5834842</strain>
    </source>
</reference>
<dbReference type="Gene3D" id="3.40.50.300">
    <property type="entry name" value="P-loop containing nucleotide triphosphate hydrolases"/>
    <property type="match status" value="1"/>
</dbReference>
<dbReference type="AlphaFoldDB" id="A0A174KRW6"/>
<evidence type="ECO:0000313" key="2">
    <source>
        <dbReference type="EMBL" id="CUP12305.1"/>
    </source>
</evidence>
<dbReference type="PANTHER" id="PTHR13696">
    <property type="entry name" value="P-LOOP CONTAINING NUCLEOSIDE TRIPHOSPHATE HYDROLASE"/>
    <property type="match status" value="1"/>
</dbReference>
<organism evidence="2 3">
    <name type="scientific">Phocaeicola vulgatus</name>
    <name type="common">Bacteroides vulgatus</name>
    <dbReference type="NCBI Taxonomy" id="821"/>
    <lineage>
        <taxon>Bacteria</taxon>
        <taxon>Pseudomonadati</taxon>
        <taxon>Bacteroidota</taxon>
        <taxon>Bacteroidia</taxon>
        <taxon>Bacteroidales</taxon>
        <taxon>Bacteroidaceae</taxon>
        <taxon>Phocaeicola</taxon>
    </lineage>
</organism>